<evidence type="ECO:0000256" key="1">
    <source>
        <dbReference type="ARBA" id="ARBA00022737"/>
    </source>
</evidence>
<name>A0AA38RGJ4_9PEZI</name>
<dbReference type="InterPro" id="IPR019734">
    <property type="entry name" value="TPR_rpt"/>
</dbReference>
<keyword evidence="5" id="KW-1185">Reference proteome</keyword>
<dbReference type="EMBL" id="JANBVO010000034">
    <property type="protein sequence ID" value="KAJ9137560.1"/>
    <property type="molecule type" value="Genomic_DNA"/>
</dbReference>
<dbReference type="InterPro" id="IPR044244">
    <property type="entry name" value="TTC27/Emw1"/>
</dbReference>
<accession>A0AA38RGJ4</accession>
<reference evidence="4" key="1">
    <citation type="submission" date="2022-07" db="EMBL/GenBank/DDBJ databases">
        <title>Fungi with potential for degradation of polypropylene.</title>
        <authorList>
            <person name="Gostincar C."/>
        </authorList>
    </citation>
    <scope>NUCLEOTIDE SEQUENCE</scope>
    <source>
        <strain evidence="4">EXF-13308</strain>
    </source>
</reference>
<proteinExistence type="predicted"/>
<feature type="region of interest" description="Disordered" evidence="3">
    <location>
        <begin position="855"/>
        <end position="876"/>
    </location>
</feature>
<feature type="region of interest" description="Disordered" evidence="3">
    <location>
        <begin position="577"/>
        <end position="615"/>
    </location>
</feature>
<organism evidence="4 5">
    <name type="scientific">Pleurostoma richardsiae</name>
    <dbReference type="NCBI Taxonomy" id="41990"/>
    <lineage>
        <taxon>Eukaryota</taxon>
        <taxon>Fungi</taxon>
        <taxon>Dikarya</taxon>
        <taxon>Ascomycota</taxon>
        <taxon>Pezizomycotina</taxon>
        <taxon>Sordariomycetes</taxon>
        <taxon>Sordariomycetidae</taxon>
        <taxon>Calosphaeriales</taxon>
        <taxon>Pleurostomataceae</taxon>
        <taxon>Pleurostoma</taxon>
    </lineage>
</organism>
<protein>
    <submittedName>
        <fullName evidence="4">TPR-like protein</fullName>
    </submittedName>
</protein>
<dbReference type="AlphaFoldDB" id="A0AA38RGJ4"/>
<dbReference type="Proteomes" id="UP001174694">
    <property type="component" value="Unassembled WGS sequence"/>
</dbReference>
<dbReference type="PANTHER" id="PTHR16193">
    <property type="entry name" value="TETRATRICOPEPTIDE REPEAT PROTEIN 27"/>
    <property type="match status" value="1"/>
</dbReference>
<evidence type="ECO:0000256" key="3">
    <source>
        <dbReference type="SAM" id="MobiDB-lite"/>
    </source>
</evidence>
<evidence type="ECO:0000313" key="5">
    <source>
        <dbReference type="Proteomes" id="UP001174694"/>
    </source>
</evidence>
<evidence type="ECO:0000313" key="4">
    <source>
        <dbReference type="EMBL" id="KAJ9137560.1"/>
    </source>
</evidence>
<dbReference type="PANTHER" id="PTHR16193:SF0">
    <property type="entry name" value="TETRATRICOPEPTIDE REPEAT PROTEIN 27"/>
    <property type="match status" value="1"/>
</dbReference>
<keyword evidence="1" id="KW-0677">Repeat</keyword>
<dbReference type="SMART" id="SM00028">
    <property type="entry name" value="TPR"/>
    <property type="match status" value="3"/>
</dbReference>
<dbReference type="InterPro" id="IPR011990">
    <property type="entry name" value="TPR-like_helical_dom_sf"/>
</dbReference>
<comment type="caution">
    <text evidence="4">The sequence shown here is derived from an EMBL/GenBank/DDBJ whole genome shotgun (WGS) entry which is preliminary data.</text>
</comment>
<sequence length="1027" mass="112390">MAPVQKAAVLDLVRDGKYADAVTADEARPLISSLIAALLETPDAKLGDVDAAAASAVGLAALNAFLQVNVTGPVLEGASRVEAAFDAAFRSGQQERGDKESPSTAVKQLRERCFRLLDIDGVSAYSYIPNIELFCLAHYIFLTLLSDQDAAAVGDVSLDWTRLRVHVWHYRLLSQPSLGPGSVFNKSASWTDVPTLEEVILTLLDQVEKDVMDDSFGRWKKDDRVHFLLEKANICITLGLDAKAKEAVAAATELNRFVYALSGALGKRTRYQEKSTSQLVVLAKSSDAFARQAEAPEGERSNEPMAVPESLALNDDTLLENIEYAEYGGQNGKTSDSSLPVALQDVTPDAQPQLSPLDQIILLTQATLKDAFSPADELTSEEIMPYAERVISDKSTNWQVYTQALLVRSRIEVHRSRTVERGVLQMQAVVDQVVVDTTATSTTTATEIEEARTEDANAGVPAIQVTAPNAAPPTTIKPTSFLRASDSSGSAPPQVRLQYIHALSSPPRWHLESELAYAWVGVGSLVSALEIFKRLRLWAEVALCLASSAAKEDEDGRGSGGEERARAVLRWRLFHRTGTSPTNRSDEDDDTDISELKPSDFTGPEQTPPPPNAPRLYCILGDVESDPSHYERAWELSNHRYARAQKSLAEHYLQHRDWQKARLAYQKAVAVNRLNPELWGRLGDINLRLGAFEDAAEAFGRSIASAGDVLGGEDARTWSNLGSALWSLYCEAVDELKSKKEEASLESAGRDQDSDDNDELEELAPAADTTPKKRDPATLLTQALAAYKRGASIAQDNWRIWENVITLASRVRPPAVAEMVQALQQTIRIRSSEDALDDDVLRVLLNEAVLSKPKKTSPDGIVDGSQSAMGPYEPPRGTAEKAVVDLLERDIAPLITVRSELWELIGRERVWRRDYAGAVDAAEKAWRAATGGAAAGGLLPSAGGGGAGPDEQGRNWLEDKEAWKTVVRRTDELVSVLENYGPEVEEIGTRWKGKARSAIRSVMGKGKESWEGTEEWELLKELLEELR</sequence>
<keyword evidence="2" id="KW-0802">TPR repeat</keyword>
<dbReference type="Pfam" id="PF13432">
    <property type="entry name" value="TPR_16"/>
    <property type="match status" value="1"/>
</dbReference>
<dbReference type="Gene3D" id="1.25.40.10">
    <property type="entry name" value="Tetratricopeptide repeat domain"/>
    <property type="match status" value="1"/>
</dbReference>
<evidence type="ECO:0000256" key="2">
    <source>
        <dbReference type="ARBA" id="ARBA00022803"/>
    </source>
</evidence>
<gene>
    <name evidence="4" type="ORF">NKR23_g9074</name>
</gene>
<dbReference type="SUPFAM" id="SSF48452">
    <property type="entry name" value="TPR-like"/>
    <property type="match status" value="1"/>
</dbReference>